<accession>A0A382GMI0</accession>
<reference evidence="1" key="1">
    <citation type="submission" date="2018-05" db="EMBL/GenBank/DDBJ databases">
        <authorList>
            <person name="Lanie J.A."/>
            <person name="Ng W.-L."/>
            <person name="Kazmierczak K.M."/>
            <person name="Andrzejewski T.M."/>
            <person name="Davidsen T.M."/>
            <person name="Wayne K.J."/>
            <person name="Tettelin H."/>
            <person name="Glass J.I."/>
            <person name="Rusch D."/>
            <person name="Podicherti R."/>
            <person name="Tsui H.-C.T."/>
            <person name="Winkler M.E."/>
        </authorList>
    </citation>
    <scope>NUCLEOTIDE SEQUENCE</scope>
</reference>
<dbReference type="AlphaFoldDB" id="A0A382GMI0"/>
<organism evidence="1">
    <name type="scientific">marine metagenome</name>
    <dbReference type="NCBI Taxonomy" id="408172"/>
    <lineage>
        <taxon>unclassified sequences</taxon>
        <taxon>metagenomes</taxon>
        <taxon>ecological metagenomes</taxon>
    </lineage>
</organism>
<sequence length="54" mass="5441">VGNSVFGRKSGHGLSSLGMSTVAVGHSTSAAGCSRVKSGTQYINQNWVGGNYPA</sequence>
<name>A0A382GMI0_9ZZZZ</name>
<dbReference type="EMBL" id="UINC01056144">
    <property type="protein sequence ID" value="SVB75813.1"/>
    <property type="molecule type" value="Genomic_DNA"/>
</dbReference>
<feature type="non-terminal residue" evidence="1">
    <location>
        <position position="1"/>
    </location>
</feature>
<gene>
    <name evidence="1" type="ORF">METZ01_LOCUS228667</name>
</gene>
<evidence type="ECO:0000313" key="1">
    <source>
        <dbReference type="EMBL" id="SVB75813.1"/>
    </source>
</evidence>
<protein>
    <submittedName>
        <fullName evidence="1">Uncharacterized protein</fullName>
    </submittedName>
</protein>
<proteinExistence type="predicted"/>